<dbReference type="PANTHER" id="PTHR27002">
    <property type="entry name" value="RECEPTOR-LIKE SERINE/THREONINE-PROTEIN KINASE SD1-8"/>
    <property type="match status" value="1"/>
</dbReference>
<keyword evidence="3" id="KW-0547">Nucleotide-binding</keyword>
<evidence type="ECO:0000256" key="2">
    <source>
        <dbReference type="ARBA" id="ARBA00022679"/>
    </source>
</evidence>
<sequence>MLEIISCLQDGSKISIKKLSMYLSQGPNEFHNELSLIAKLQHRNLVRLLGSCIERDGWLIILEYMENKSLDAFLFG</sequence>
<dbReference type="SUPFAM" id="SSF56112">
    <property type="entry name" value="Protein kinase-like (PK-like)"/>
    <property type="match status" value="1"/>
</dbReference>
<dbReference type="PROSITE" id="PS50011">
    <property type="entry name" value="PROTEIN_KINASE_DOM"/>
    <property type="match status" value="1"/>
</dbReference>
<gene>
    <name evidence="7" type="ORF">ZIOFF_015070</name>
</gene>
<keyword evidence="1" id="KW-0723">Serine/threonine-protein kinase</keyword>
<dbReference type="InterPro" id="IPR011009">
    <property type="entry name" value="Kinase-like_dom_sf"/>
</dbReference>
<dbReference type="InterPro" id="IPR000719">
    <property type="entry name" value="Prot_kinase_dom"/>
</dbReference>
<dbReference type="GO" id="GO:0005886">
    <property type="term" value="C:plasma membrane"/>
    <property type="evidence" value="ECO:0007669"/>
    <property type="project" value="TreeGrafter"/>
</dbReference>
<dbReference type="GO" id="GO:0005524">
    <property type="term" value="F:ATP binding"/>
    <property type="evidence" value="ECO:0007669"/>
    <property type="project" value="UniProtKB-KW"/>
</dbReference>
<feature type="domain" description="Protein kinase" evidence="6">
    <location>
        <begin position="1"/>
        <end position="76"/>
    </location>
</feature>
<evidence type="ECO:0000259" key="6">
    <source>
        <dbReference type="PROSITE" id="PS50011"/>
    </source>
</evidence>
<evidence type="ECO:0000313" key="8">
    <source>
        <dbReference type="Proteomes" id="UP000734854"/>
    </source>
</evidence>
<dbReference type="GO" id="GO:0004674">
    <property type="term" value="F:protein serine/threonine kinase activity"/>
    <property type="evidence" value="ECO:0007669"/>
    <property type="project" value="UniProtKB-KW"/>
</dbReference>
<dbReference type="Gene3D" id="1.10.510.10">
    <property type="entry name" value="Transferase(Phosphotransferase) domain 1"/>
    <property type="match status" value="1"/>
</dbReference>
<keyword evidence="5" id="KW-0067">ATP-binding</keyword>
<dbReference type="AlphaFoldDB" id="A0A8J5LF00"/>
<evidence type="ECO:0000256" key="1">
    <source>
        <dbReference type="ARBA" id="ARBA00022527"/>
    </source>
</evidence>
<keyword evidence="8" id="KW-1185">Reference proteome</keyword>
<dbReference type="PANTHER" id="PTHR27002:SF804">
    <property type="entry name" value="OS02G0710500 PROTEIN"/>
    <property type="match status" value="1"/>
</dbReference>
<accession>A0A8J5LF00</accession>
<evidence type="ECO:0000256" key="3">
    <source>
        <dbReference type="ARBA" id="ARBA00022741"/>
    </source>
</evidence>
<keyword evidence="2" id="KW-0808">Transferase</keyword>
<dbReference type="InterPro" id="IPR001245">
    <property type="entry name" value="Ser-Thr/Tyr_kinase_cat_dom"/>
</dbReference>
<dbReference type="EMBL" id="JACMSC010000004">
    <property type="protein sequence ID" value="KAG6525118.1"/>
    <property type="molecule type" value="Genomic_DNA"/>
</dbReference>
<protein>
    <recommendedName>
        <fullName evidence="6">Protein kinase domain-containing protein</fullName>
    </recommendedName>
</protein>
<organism evidence="7 8">
    <name type="scientific">Zingiber officinale</name>
    <name type="common">Ginger</name>
    <name type="synonym">Amomum zingiber</name>
    <dbReference type="NCBI Taxonomy" id="94328"/>
    <lineage>
        <taxon>Eukaryota</taxon>
        <taxon>Viridiplantae</taxon>
        <taxon>Streptophyta</taxon>
        <taxon>Embryophyta</taxon>
        <taxon>Tracheophyta</taxon>
        <taxon>Spermatophyta</taxon>
        <taxon>Magnoliopsida</taxon>
        <taxon>Liliopsida</taxon>
        <taxon>Zingiberales</taxon>
        <taxon>Zingiberaceae</taxon>
        <taxon>Zingiber</taxon>
    </lineage>
</organism>
<keyword evidence="4" id="KW-0418">Kinase</keyword>
<comment type="caution">
    <text evidence="7">The sequence shown here is derived from an EMBL/GenBank/DDBJ whole genome shotgun (WGS) entry which is preliminary data.</text>
</comment>
<evidence type="ECO:0000256" key="4">
    <source>
        <dbReference type="ARBA" id="ARBA00022777"/>
    </source>
</evidence>
<dbReference type="Pfam" id="PF07714">
    <property type="entry name" value="PK_Tyr_Ser-Thr"/>
    <property type="match status" value="1"/>
</dbReference>
<name>A0A8J5LF00_ZINOF</name>
<reference evidence="7 8" key="1">
    <citation type="submission" date="2020-08" db="EMBL/GenBank/DDBJ databases">
        <title>Plant Genome Project.</title>
        <authorList>
            <person name="Zhang R.-G."/>
        </authorList>
    </citation>
    <scope>NUCLEOTIDE SEQUENCE [LARGE SCALE GENOMIC DNA]</scope>
    <source>
        <tissue evidence="7">Rhizome</tissue>
    </source>
</reference>
<evidence type="ECO:0000256" key="5">
    <source>
        <dbReference type="ARBA" id="ARBA00022840"/>
    </source>
</evidence>
<proteinExistence type="predicted"/>
<dbReference type="Proteomes" id="UP000734854">
    <property type="component" value="Unassembled WGS sequence"/>
</dbReference>
<evidence type="ECO:0000313" key="7">
    <source>
        <dbReference type="EMBL" id="KAG6525118.1"/>
    </source>
</evidence>